<dbReference type="Proteomes" id="UP000038040">
    <property type="component" value="Unplaced"/>
</dbReference>
<dbReference type="InterPro" id="IPR057085">
    <property type="entry name" value="Ig_Irg-7"/>
</dbReference>
<protein>
    <submittedName>
        <fullName evidence="5">EGF-like domain-containing protein</fullName>
    </submittedName>
</protein>
<proteinExistence type="predicted"/>
<keyword evidence="4" id="KW-1185">Reference proteome</keyword>
<gene>
    <name evidence="2" type="ORF">DME_LOCUS1952</name>
</gene>
<dbReference type="AlphaFoldDB" id="A0A0N4UJC7"/>
<dbReference type="Proteomes" id="UP000274756">
    <property type="component" value="Unassembled WGS sequence"/>
</dbReference>
<evidence type="ECO:0000313" key="5">
    <source>
        <dbReference type="WBParaSite" id="DME_0000775501-mRNA-1"/>
    </source>
</evidence>
<reference evidence="5" key="1">
    <citation type="submission" date="2017-02" db="UniProtKB">
        <authorList>
            <consortium name="WormBaseParasite"/>
        </authorList>
    </citation>
    <scope>IDENTIFICATION</scope>
</reference>
<dbReference type="OrthoDB" id="5781816at2759"/>
<name>A0A0N4UJC7_DRAME</name>
<dbReference type="Pfam" id="PF24415">
    <property type="entry name" value="Ig_Irg-7"/>
    <property type="match status" value="1"/>
</dbReference>
<dbReference type="WBParaSite" id="DME_0000775501-mRNA-1">
    <property type="protein sequence ID" value="DME_0000775501-mRNA-1"/>
    <property type="gene ID" value="DME_0000775501"/>
</dbReference>
<sequence length="195" mass="22775">LPLKIFKLILRAQKLLKRFGCSYEYYVQLFFCPKFGPTFYRIDGIDFFGNYFTRMGMFNWTVIPTTTTEPLLMRRNRKCNCSDGFSGLRCEHGTSFTLISLYDYSVKEILLLNRFKSIDHVLQAMPLNRFTNRISPDSMFGAIRNAYEQFIVGKHSHVYAITDSCTNDVHEMDSPIEISRLCRSPVDLLKRFLSN</sequence>
<dbReference type="EMBL" id="UYYG01000039">
    <property type="protein sequence ID" value="VDN51979.1"/>
    <property type="molecule type" value="Genomic_DNA"/>
</dbReference>
<evidence type="ECO:0000313" key="3">
    <source>
        <dbReference type="Proteomes" id="UP000038040"/>
    </source>
</evidence>
<evidence type="ECO:0000259" key="1">
    <source>
        <dbReference type="Pfam" id="PF24415"/>
    </source>
</evidence>
<dbReference type="STRING" id="318479.A0A0N4UJC7"/>
<accession>A0A0N4UJC7</accession>
<evidence type="ECO:0000313" key="4">
    <source>
        <dbReference type="Proteomes" id="UP000274756"/>
    </source>
</evidence>
<feature type="domain" description="Irg-7-like Ig-like" evidence="1">
    <location>
        <begin position="12"/>
        <end position="59"/>
    </location>
</feature>
<evidence type="ECO:0000313" key="2">
    <source>
        <dbReference type="EMBL" id="VDN51979.1"/>
    </source>
</evidence>
<reference evidence="2 4" key="2">
    <citation type="submission" date="2018-11" db="EMBL/GenBank/DDBJ databases">
        <authorList>
            <consortium name="Pathogen Informatics"/>
        </authorList>
    </citation>
    <scope>NUCLEOTIDE SEQUENCE [LARGE SCALE GENOMIC DNA]</scope>
</reference>
<organism evidence="3 5">
    <name type="scientific">Dracunculus medinensis</name>
    <name type="common">Guinea worm</name>
    <dbReference type="NCBI Taxonomy" id="318479"/>
    <lineage>
        <taxon>Eukaryota</taxon>
        <taxon>Metazoa</taxon>
        <taxon>Ecdysozoa</taxon>
        <taxon>Nematoda</taxon>
        <taxon>Chromadorea</taxon>
        <taxon>Rhabditida</taxon>
        <taxon>Spirurina</taxon>
        <taxon>Dracunculoidea</taxon>
        <taxon>Dracunculidae</taxon>
        <taxon>Dracunculus</taxon>
    </lineage>
</organism>